<comment type="caution">
    <text evidence="1">The sequence shown here is derived from an EMBL/GenBank/DDBJ whole genome shotgun (WGS) entry which is preliminary data.</text>
</comment>
<dbReference type="PANTHER" id="PTHR47331">
    <property type="entry name" value="PHD-TYPE DOMAIN-CONTAINING PROTEIN"/>
    <property type="match status" value="1"/>
</dbReference>
<proteinExistence type="predicted"/>
<name>A0ABR3MAX6_9TELE</name>
<keyword evidence="2" id="KW-1185">Reference proteome</keyword>
<evidence type="ECO:0000313" key="2">
    <source>
        <dbReference type="Proteomes" id="UP001558613"/>
    </source>
</evidence>
<sequence length="262" mass="29592">MAALHDKFGQPHNLALRKIAGVLESPDIKRGDITAFQKFALQVQSLVGLLRTLGRNGELELSCGSHVACLLSKLPPEQWAEFRRHMFRQPGTTPNLIYLSNWLRYETWCHSYDMEPTTKSSHAKSDPGKRTVTILHGVGETLVETSIPQKGLVSQTKPSKVKTWIRSNNRCWRCAREHHAAQCDLKKPCNLCQGTHLRPLHDVNVSPSQKEDLANPEKSCLTNSSPDRFFLDKPSVRGRVMLKVAPVNLHDGLERTILLYCR</sequence>
<protein>
    <submittedName>
        <fullName evidence="1">Uncharacterized protein</fullName>
    </submittedName>
</protein>
<dbReference type="PANTHER" id="PTHR47331:SF5">
    <property type="entry name" value="RIBONUCLEASE H"/>
    <property type="match status" value="1"/>
</dbReference>
<dbReference type="EMBL" id="JAYMGO010000014">
    <property type="protein sequence ID" value="KAL1261416.1"/>
    <property type="molecule type" value="Genomic_DNA"/>
</dbReference>
<reference evidence="1 2" key="1">
    <citation type="submission" date="2023-09" db="EMBL/GenBank/DDBJ databases">
        <authorList>
            <person name="Wang M."/>
        </authorList>
    </citation>
    <scope>NUCLEOTIDE SEQUENCE [LARGE SCALE GENOMIC DNA]</scope>
    <source>
        <strain evidence="1">GT-2023</strain>
        <tissue evidence="1">Liver</tissue>
    </source>
</reference>
<accession>A0ABR3MAX6</accession>
<gene>
    <name evidence="1" type="ORF">QQF64_006681</name>
</gene>
<dbReference type="Proteomes" id="UP001558613">
    <property type="component" value="Unassembled WGS sequence"/>
</dbReference>
<evidence type="ECO:0000313" key="1">
    <source>
        <dbReference type="EMBL" id="KAL1261416.1"/>
    </source>
</evidence>
<organism evidence="1 2">
    <name type="scientific">Cirrhinus molitorella</name>
    <name type="common">mud carp</name>
    <dbReference type="NCBI Taxonomy" id="172907"/>
    <lineage>
        <taxon>Eukaryota</taxon>
        <taxon>Metazoa</taxon>
        <taxon>Chordata</taxon>
        <taxon>Craniata</taxon>
        <taxon>Vertebrata</taxon>
        <taxon>Euteleostomi</taxon>
        <taxon>Actinopterygii</taxon>
        <taxon>Neopterygii</taxon>
        <taxon>Teleostei</taxon>
        <taxon>Ostariophysi</taxon>
        <taxon>Cypriniformes</taxon>
        <taxon>Cyprinidae</taxon>
        <taxon>Labeoninae</taxon>
        <taxon>Labeonini</taxon>
        <taxon>Cirrhinus</taxon>
    </lineage>
</organism>